<dbReference type="SUPFAM" id="SSF57850">
    <property type="entry name" value="RING/U-box"/>
    <property type="match status" value="1"/>
</dbReference>
<dbReference type="OrthoDB" id="10064100at2759"/>
<dbReference type="PROSITE" id="PS51698">
    <property type="entry name" value="U_BOX"/>
    <property type="match status" value="1"/>
</dbReference>
<dbReference type="PANTHER" id="PTHR46573:SF1">
    <property type="entry name" value="WD REPEAT, SAM AND U-BOX DOMAIN-CONTAINING PROTEIN 1"/>
    <property type="match status" value="1"/>
</dbReference>
<dbReference type="PANTHER" id="PTHR46573">
    <property type="entry name" value="WD REPEAT, SAM AND U-BOX DOMAIN-CONTAINING PROTEIN 1"/>
    <property type="match status" value="1"/>
</dbReference>
<dbReference type="eggNOG" id="ENOG502SDJ3">
    <property type="taxonomic scope" value="Eukaryota"/>
</dbReference>
<sequence length="593" mass="65861">MTRHLDSFICPITHDVMDDPVVTTDGHSYERSAIEEWISTSREGAPGRQVTSPATNLPLRSLQLIPNLALKRAIGEYRSGRSVSRGASPAARAISPVAVVPPLRRTEALPEVGYFVYRTNVALTVYSRPSFDHPVHNRSNARAVTLPAGDLVVVTKRVYGSSSNHIFLLLAAANEPALRNRYICEQQEHAPYTAVAVRATTTPELKTYAASEASMFFSRPAASHSCLFTRNDLLTVGDLVASDLRVQDPVTNDVFVRLENCSAWLPLHCLRRRRAITTHTIIKVSTPTNVYRNIYTWPDSTVLATLPVNHLVTTICHVIATNGALFARVSYDDVVGWCSLEPSDVLYRCPPRVAEQAPGRSIPVAILQGDEYLLVLNEVQEDGSFTQSFKLNLPVGMARQIENCIAKGRHVTHAALGPNDEWYMSGTKPDGTGAHWWASNVSKVFLEAAAINCRVAFGQDDAFALVDDDDGRVASYGLRYDVEEALYSARKVHTFGFDEDNGFFLKHADGVDTDNIGYWFEHDILAAKPPRGYGPLVSASYSEGNYVAIYEHWFQTSSGVPVGMSVALEEFYNRHTEMRNDRRRLIQRYQELA</sequence>
<dbReference type="Pfam" id="PF04564">
    <property type="entry name" value="U-box"/>
    <property type="match status" value="1"/>
</dbReference>
<dbReference type="EMBL" id="JH767195">
    <property type="protein sequence ID" value="EQC28381.1"/>
    <property type="molecule type" value="Genomic_DNA"/>
</dbReference>
<dbReference type="InterPro" id="IPR003613">
    <property type="entry name" value="Ubox_domain"/>
</dbReference>
<dbReference type="OMA" id="AIYEHWF"/>
<dbReference type="Proteomes" id="UP000030762">
    <property type="component" value="Unassembled WGS sequence"/>
</dbReference>
<dbReference type="GeneID" id="19954655"/>
<gene>
    <name evidence="2" type="ORF">SDRG_13928</name>
</gene>
<dbReference type="InterPro" id="IPR013083">
    <property type="entry name" value="Znf_RING/FYVE/PHD"/>
</dbReference>
<reference evidence="2 3" key="1">
    <citation type="submission" date="2012-04" db="EMBL/GenBank/DDBJ databases">
        <title>The Genome Sequence of Saprolegnia declina VS20.</title>
        <authorList>
            <consortium name="The Broad Institute Genome Sequencing Platform"/>
            <person name="Russ C."/>
            <person name="Nusbaum C."/>
            <person name="Tyler B."/>
            <person name="van West P."/>
            <person name="Dieguez-Uribeondo J."/>
            <person name="de Bruijn I."/>
            <person name="Tripathy S."/>
            <person name="Jiang R."/>
            <person name="Young S.K."/>
            <person name="Zeng Q."/>
            <person name="Gargeya S."/>
            <person name="Fitzgerald M."/>
            <person name="Haas B."/>
            <person name="Abouelleil A."/>
            <person name="Alvarado L."/>
            <person name="Arachchi H.M."/>
            <person name="Berlin A."/>
            <person name="Chapman S.B."/>
            <person name="Goldberg J."/>
            <person name="Griggs A."/>
            <person name="Gujja S."/>
            <person name="Hansen M."/>
            <person name="Howarth C."/>
            <person name="Imamovic A."/>
            <person name="Larimer J."/>
            <person name="McCowen C."/>
            <person name="Montmayeur A."/>
            <person name="Murphy C."/>
            <person name="Neiman D."/>
            <person name="Pearson M."/>
            <person name="Priest M."/>
            <person name="Roberts A."/>
            <person name="Saif S."/>
            <person name="Shea T."/>
            <person name="Sisk P."/>
            <person name="Sykes S."/>
            <person name="Wortman J."/>
            <person name="Nusbaum C."/>
            <person name="Birren B."/>
        </authorList>
    </citation>
    <scope>NUCLEOTIDE SEQUENCE [LARGE SCALE GENOMIC DNA]</scope>
    <source>
        <strain evidence="2 3">VS20</strain>
    </source>
</reference>
<dbReference type="STRING" id="1156394.T0Q1G2"/>
<accession>T0Q1G2</accession>
<name>T0Q1G2_SAPDV</name>
<dbReference type="GO" id="GO:0016567">
    <property type="term" value="P:protein ubiquitination"/>
    <property type="evidence" value="ECO:0007669"/>
    <property type="project" value="InterPro"/>
</dbReference>
<dbReference type="GO" id="GO:0004842">
    <property type="term" value="F:ubiquitin-protein transferase activity"/>
    <property type="evidence" value="ECO:0007669"/>
    <property type="project" value="InterPro"/>
</dbReference>
<organism evidence="2 3">
    <name type="scientific">Saprolegnia diclina (strain VS20)</name>
    <dbReference type="NCBI Taxonomy" id="1156394"/>
    <lineage>
        <taxon>Eukaryota</taxon>
        <taxon>Sar</taxon>
        <taxon>Stramenopiles</taxon>
        <taxon>Oomycota</taxon>
        <taxon>Saprolegniomycetes</taxon>
        <taxon>Saprolegniales</taxon>
        <taxon>Saprolegniaceae</taxon>
        <taxon>Saprolegnia</taxon>
    </lineage>
</organism>
<proteinExistence type="predicted"/>
<dbReference type="RefSeq" id="XP_008618251.1">
    <property type="nucleotide sequence ID" value="XM_008620029.1"/>
</dbReference>
<evidence type="ECO:0000313" key="2">
    <source>
        <dbReference type="EMBL" id="EQC28381.1"/>
    </source>
</evidence>
<dbReference type="Gene3D" id="3.30.40.10">
    <property type="entry name" value="Zinc/RING finger domain, C3HC4 (zinc finger)"/>
    <property type="match status" value="1"/>
</dbReference>
<dbReference type="CDD" id="cd16655">
    <property type="entry name" value="RING-Ubox_WDSUB1-like"/>
    <property type="match status" value="1"/>
</dbReference>
<dbReference type="VEuPathDB" id="FungiDB:SDRG_13928"/>
<dbReference type="InParanoid" id="T0Q1G2"/>
<feature type="domain" description="U-box" evidence="1">
    <location>
        <begin position="3"/>
        <end position="84"/>
    </location>
</feature>
<dbReference type="SMART" id="SM00504">
    <property type="entry name" value="Ubox"/>
    <property type="match status" value="1"/>
</dbReference>
<keyword evidence="3" id="KW-1185">Reference proteome</keyword>
<dbReference type="InterPro" id="IPR052085">
    <property type="entry name" value="WD-SAM-U-box"/>
</dbReference>
<evidence type="ECO:0000259" key="1">
    <source>
        <dbReference type="PROSITE" id="PS51698"/>
    </source>
</evidence>
<dbReference type="AlphaFoldDB" id="T0Q1G2"/>
<evidence type="ECO:0000313" key="3">
    <source>
        <dbReference type="Proteomes" id="UP000030762"/>
    </source>
</evidence>
<protein>
    <recommendedName>
        <fullName evidence="1">U-box domain-containing protein</fullName>
    </recommendedName>
</protein>